<dbReference type="Proteomes" id="UP001169027">
    <property type="component" value="Unassembled WGS sequence"/>
</dbReference>
<gene>
    <name evidence="1" type="ORF">Q2T77_06775</name>
</gene>
<name>A0ABT8RZ83_9BURK</name>
<organism evidence="1 2">
    <name type="scientific">Variovorax ginsengisoli</name>
    <dbReference type="NCBI Taxonomy" id="363844"/>
    <lineage>
        <taxon>Bacteria</taxon>
        <taxon>Pseudomonadati</taxon>
        <taxon>Pseudomonadota</taxon>
        <taxon>Betaproteobacteria</taxon>
        <taxon>Burkholderiales</taxon>
        <taxon>Comamonadaceae</taxon>
        <taxon>Variovorax</taxon>
    </lineage>
</organism>
<comment type="caution">
    <text evidence="1">The sequence shown here is derived from an EMBL/GenBank/DDBJ whole genome shotgun (WGS) entry which is preliminary data.</text>
</comment>
<reference evidence="1" key="1">
    <citation type="submission" date="2023-06" db="EMBL/GenBank/DDBJ databases">
        <authorList>
            <person name="Jiang Y."/>
            <person name="Liu Q."/>
        </authorList>
    </citation>
    <scope>NUCLEOTIDE SEQUENCE</scope>
    <source>
        <strain evidence="1">CGMCC 1.12090</strain>
    </source>
</reference>
<accession>A0ABT8RZ83</accession>
<proteinExistence type="predicted"/>
<keyword evidence="2" id="KW-1185">Reference proteome</keyword>
<dbReference type="EMBL" id="JAUKVY010000003">
    <property type="protein sequence ID" value="MDO1531985.1"/>
    <property type="molecule type" value="Genomic_DNA"/>
</dbReference>
<evidence type="ECO:0000313" key="1">
    <source>
        <dbReference type="EMBL" id="MDO1531985.1"/>
    </source>
</evidence>
<protein>
    <submittedName>
        <fullName evidence="1">Uncharacterized protein</fullName>
    </submittedName>
</protein>
<dbReference type="RefSeq" id="WP_301805735.1">
    <property type="nucleotide sequence ID" value="NZ_JAUJZH010000003.1"/>
</dbReference>
<sequence length="81" mass="8967">MDQEEDEDADPVGCTPIRDPLREFRAAAEASGLIWHGDPLDQKLLDFAHRIVERCACIAESFIDDHDHSAADAIRAELGAH</sequence>
<evidence type="ECO:0000313" key="2">
    <source>
        <dbReference type="Proteomes" id="UP001169027"/>
    </source>
</evidence>